<feature type="domain" description="Legume lectin" evidence="4">
    <location>
        <begin position="5"/>
        <end position="236"/>
    </location>
</feature>
<dbReference type="SUPFAM" id="SSF49899">
    <property type="entry name" value="Concanavalin A-like lectins/glucanases"/>
    <property type="match status" value="1"/>
</dbReference>
<evidence type="ECO:0000256" key="3">
    <source>
        <dbReference type="ARBA" id="ARBA00023180"/>
    </source>
</evidence>
<dbReference type="AlphaFoldDB" id="A0A392LY11"/>
<dbReference type="InterPro" id="IPR013320">
    <property type="entry name" value="ConA-like_dom_sf"/>
</dbReference>
<evidence type="ECO:0000313" key="6">
    <source>
        <dbReference type="Proteomes" id="UP000265520"/>
    </source>
</evidence>
<dbReference type="GO" id="GO:0030246">
    <property type="term" value="F:carbohydrate binding"/>
    <property type="evidence" value="ECO:0007669"/>
    <property type="project" value="UniProtKB-KW"/>
</dbReference>
<organism evidence="5 6">
    <name type="scientific">Trifolium medium</name>
    <dbReference type="NCBI Taxonomy" id="97028"/>
    <lineage>
        <taxon>Eukaryota</taxon>
        <taxon>Viridiplantae</taxon>
        <taxon>Streptophyta</taxon>
        <taxon>Embryophyta</taxon>
        <taxon>Tracheophyta</taxon>
        <taxon>Spermatophyta</taxon>
        <taxon>Magnoliopsida</taxon>
        <taxon>eudicotyledons</taxon>
        <taxon>Gunneridae</taxon>
        <taxon>Pentapetalae</taxon>
        <taxon>rosids</taxon>
        <taxon>fabids</taxon>
        <taxon>Fabales</taxon>
        <taxon>Fabaceae</taxon>
        <taxon>Papilionoideae</taxon>
        <taxon>50 kb inversion clade</taxon>
        <taxon>NPAAA clade</taxon>
        <taxon>Hologalegina</taxon>
        <taxon>IRL clade</taxon>
        <taxon>Trifolieae</taxon>
        <taxon>Trifolium</taxon>
    </lineage>
</organism>
<keyword evidence="2" id="KW-0430">Lectin</keyword>
<feature type="non-terminal residue" evidence="5">
    <location>
        <position position="1"/>
    </location>
</feature>
<dbReference type="Pfam" id="PF00139">
    <property type="entry name" value="Lectin_legB"/>
    <property type="match status" value="1"/>
</dbReference>
<reference evidence="5 6" key="1">
    <citation type="journal article" date="2018" name="Front. Plant Sci.">
        <title>Red Clover (Trifolium pratense) and Zigzag Clover (T. medium) - A Picture of Genomic Similarities and Differences.</title>
        <authorList>
            <person name="Dluhosova J."/>
            <person name="Istvanek J."/>
            <person name="Nedelnik J."/>
            <person name="Repkova J."/>
        </authorList>
    </citation>
    <scope>NUCLEOTIDE SEQUENCE [LARGE SCALE GENOMIC DNA]</scope>
    <source>
        <strain evidence="6">cv. 10/8</strain>
        <tissue evidence="5">Leaf</tissue>
    </source>
</reference>
<keyword evidence="6" id="KW-1185">Reference proteome</keyword>
<dbReference type="Gene3D" id="2.60.120.200">
    <property type="match status" value="1"/>
</dbReference>
<accession>A0A392LY11</accession>
<dbReference type="Proteomes" id="UP000265520">
    <property type="component" value="Unassembled WGS sequence"/>
</dbReference>
<evidence type="ECO:0000256" key="1">
    <source>
        <dbReference type="ARBA" id="ARBA00007606"/>
    </source>
</evidence>
<dbReference type="PIRSF" id="PIRSF002690">
    <property type="entry name" value="L-type_lectin_plant"/>
    <property type="match status" value="1"/>
</dbReference>
<keyword evidence="3" id="KW-0325">Glycoprotein</keyword>
<dbReference type="InterPro" id="IPR001220">
    <property type="entry name" value="Legume_lectin_dom"/>
</dbReference>
<name>A0A392LY11_9FABA</name>
<gene>
    <name evidence="5" type="ORF">A2U01_0000584</name>
</gene>
<dbReference type="PANTHER" id="PTHR32401">
    <property type="entry name" value="CONCANAVALIN A-LIKE LECTIN FAMILY PROTEIN"/>
    <property type="match status" value="1"/>
</dbReference>
<dbReference type="InterPro" id="IPR050258">
    <property type="entry name" value="Leguminous_Lectin"/>
</dbReference>
<dbReference type="PANTHER" id="PTHR32401:SF49">
    <property type="entry name" value="OS10G0129200 PROTEIN"/>
    <property type="match status" value="1"/>
</dbReference>
<dbReference type="EMBL" id="LXQA010000397">
    <property type="protein sequence ID" value="MCH79826.1"/>
    <property type="molecule type" value="Genomic_DNA"/>
</dbReference>
<evidence type="ECO:0000313" key="5">
    <source>
        <dbReference type="EMBL" id="MCH79826.1"/>
    </source>
</evidence>
<dbReference type="InterPro" id="IPR016363">
    <property type="entry name" value="L-lectin"/>
</dbReference>
<sequence>NSQKSVSFNFDKFTPGQSSLTLQGSAKISSSGILGLTNSAQTTPNVGRVLYSTPVPIWDSKTGKVASFVTSFSFVIETLKGFTPADGLIFFLSDPTNTTIPDNSGQGYLGVVDANKALNKFVGVEFDNYANPWDPSYKHIGINVNSIYSSKTVKWNWVSGSLLNVNIIYDSLSTTLNVVVKDNNGDQLTTISQLVDLKSLLSEKAVIGLSGSSGDRQAHDIYSWSFTSTLDTTTTNNIASF</sequence>
<protein>
    <submittedName>
        <fullName evidence="5">Putative bark agglutinin LECRPA3-like</fullName>
    </submittedName>
</protein>
<dbReference type="CDD" id="cd06899">
    <property type="entry name" value="lectin_legume_LecRK_Arcelin_ConA"/>
    <property type="match status" value="1"/>
</dbReference>
<comment type="caution">
    <text evidence="5">The sequence shown here is derived from an EMBL/GenBank/DDBJ whole genome shotgun (WGS) entry which is preliminary data.</text>
</comment>
<comment type="similarity">
    <text evidence="1">Belongs to the leguminous lectin family.</text>
</comment>
<evidence type="ECO:0000256" key="2">
    <source>
        <dbReference type="ARBA" id="ARBA00022734"/>
    </source>
</evidence>
<proteinExistence type="inferred from homology"/>
<evidence type="ECO:0000259" key="4">
    <source>
        <dbReference type="Pfam" id="PF00139"/>
    </source>
</evidence>
<dbReference type="GO" id="GO:0009610">
    <property type="term" value="P:response to symbiotic fungus"/>
    <property type="evidence" value="ECO:0007669"/>
    <property type="project" value="UniProtKB-ARBA"/>
</dbReference>